<sequence length="379" mass="41759">MARMGERGRAGAGRVSRYLFTLAEPGDDAQLRARMAQDWMDGDIAVSFRREPSYFAGCRLQGDTAQVIVCRDLGRDKIVGLGSRCSSTMYIDGKPTRAGYLADLRGDPEYRKGTLLARGYRLLRSLHDDDLLPVYYTVIYDTNAVALRNLVGGRAGLPSYVPMGRILTPALHLDLPKPAIDLPGVQLRRARGDELAAIVAFLNGQLCSRQFAPVYREQDFLAGGRCTGLGADDFFLALRDGEIVGTIAAWDQAAIRQTHIERYSPMLRLLRPFYQIASAVSPLKPLPPVGSRIPHLYLSCIAIAGDAPPLFRVLMRFAYNALRTGPWHYAIAGLHERDPLAPVLGEYRAIAAAGVLHKVDFGSPFELDDRVPYIEMALA</sequence>
<dbReference type="AlphaFoldDB" id="A0A2U2HIF8"/>
<dbReference type="SUPFAM" id="SSF55729">
    <property type="entry name" value="Acyl-CoA N-acyltransferases (Nat)"/>
    <property type="match status" value="1"/>
</dbReference>
<keyword evidence="2" id="KW-1185">Reference proteome</keyword>
<protein>
    <recommendedName>
        <fullName evidence="3">N-acetyltransferase domain-containing protein</fullName>
    </recommendedName>
</protein>
<reference evidence="1 2" key="1">
    <citation type="submission" date="2018-04" db="EMBL/GenBank/DDBJ databases">
        <title>Massilia violaceinigra sp. nov., a novel purple-pigmented bacterium isolated from Tianshan glacier, Xinjiang, China.</title>
        <authorList>
            <person name="Wang H."/>
        </authorList>
    </citation>
    <scope>NUCLEOTIDE SEQUENCE [LARGE SCALE GENOMIC DNA]</scope>
    <source>
        <strain evidence="1 2">B448-2</strain>
    </source>
</reference>
<comment type="caution">
    <text evidence="1">The sequence shown here is derived from an EMBL/GenBank/DDBJ whole genome shotgun (WGS) entry which is preliminary data.</text>
</comment>
<evidence type="ECO:0000313" key="1">
    <source>
        <dbReference type="EMBL" id="PWF46117.1"/>
    </source>
</evidence>
<proteinExistence type="predicted"/>
<accession>A0A2U2HIF8</accession>
<evidence type="ECO:0008006" key="3">
    <source>
        <dbReference type="Google" id="ProtNLM"/>
    </source>
</evidence>
<dbReference type="EMBL" id="PXWF02000245">
    <property type="protein sequence ID" value="PWF46117.1"/>
    <property type="molecule type" value="Genomic_DNA"/>
</dbReference>
<name>A0A2U2HIF8_9BURK</name>
<dbReference type="InterPro" id="IPR016181">
    <property type="entry name" value="Acyl_CoA_acyltransferase"/>
</dbReference>
<gene>
    <name evidence="1" type="ORF">C7C56_016500</name>
</gene>
<organism evidence="1 2">
    <name type="scientific">Massilia glaciei</name>
    <dbReference type="NCBI Taxonomy" id="1524097"/>
    <lineage>
        <taxon>Bacteria</taxon>
        <taxon>Pseudomonadati</taxon>
        <taxon>Pseudomonadota</taxon>
        <taxon>Betaproteobacteria</taxon>
        <taxon>Burkholderiales</taxon>
        <taxon>Oxalobacteraceae</taxon>
        <taxon>Telluria group</taxon>
        <taxon>Massilia</taxon>
    </lineage>
</organism>
<evidence type="ECO:0000313" key="2">
    <source>
        <dbReference type="Proteomes" id="UP000241421"/>
    </source>
</evidence>
<dbReference type="Proteomes" id="UP000241421">
    <property type="component" value="Unassembled WGS sequence"/>
</dbReference>